<protein>
    <submittedName>
        <fullName evidence="10">Uncharacterized membrane protein YccC</fullName>
    </submittedName>
</protein>
<evidence type="ECO:0000256" key="3">
    <source>
        <dbReference type="ARBA" id="ARBA00022692"/>
    </source>
</evidence>
<feature type="transmembrane region" description="Helical" evidence="7">
    <location>
        <begin position="66"/>
        <end position="84"/>
    </location>
</feature>
<evidence type="ECO:0000256" key="1">
    <source>
        <dbReference type="ARBA" id="ARBA00004651"/>
    </source>
</evidence>
<evidence type="ECO:0000259" key="8">
    <source>
        <dbReference type="Pfam" id="PF12805"/>
    </source>
</evidence>
<dbReference type="RefSeq" id="WP_089262637.1">
    <property type="nucleotide sequence ID" value="NZ_FZNV01000008.1"/>
</dbReference>
<evidence type="ECO:0000256" key="5">
    <source>
        <dbReference type="ARBA" id="ARBA00023136"/>
    </source>
</evidence>
<dbReference type="PANTHER" id="PTHR30509:SF8">
    <property type="entry name" value="INNER MEMBRANE PROTEIN YCCS"/>
    <property type="match status" value="1"/>
</dbReference>
<evidence type="ECO:0000256" key="2">
    <source>
        <dbReference type="ARBA" id="ARBA00022475"/>
    </source>
</evidence>
<evidence type="ECO:0000256" key="4">
    <source>
        <dbReference type="ARBA" id="ARBA00022989"/>
    </source>
</evidence>
<comment type="caution">
    <text evidence="10">The sequence shown here is derived from an EMBL/GenBank/DDBJ whole genome shotgun (WGS) entry which is preliminary data.</text>
</comment>
<feature type="domain" description="Integral membrane protein YccS N-terminal" evidence="8">
    <location>
        <begin position="69"/>
        <end position="319"/>
    </location>
</feature>
<keyword evidence="11" id="KW-1185">Reference proteome</keyword>
<feature type="transmembrane region" description="Helical" evidence="7">
    <location>
        <begin position="448"/>
        <end position="464"/>
    </location>
</feature>
<dbReference type="Proteomes" id="UP000198337">
    <property type="component" value="Unassembled WGS sequence"/>
</dbReference>
<feature type="transmembrane region" description="Helical" evidence="7">
    <location>
        <begin position="493"/>
        <end position="509"/>
    </location>
</feature>
<dbReference type="Pfam" id="PF12805">
    <property type="entry name" value="FUSC-like"/>
    <property type="match status" value="1"/>
</dbReference>
<comment type="subcellular location">
    <subcellularLocation>
        <location evidence="1">Cell membrane</location>
        <topology evidence="1">Multi-pass membrane protein</topology>
    </subcellularLocation>
</comment>
<feature type="transmembrane region" description="Helical" evidence="7">
    <location>
        <begin position="90"/>
        <end position="109"/>
    </location>
</feature>
<feature type="transmembrane region" description="Helical" evidence="7">
    <location>
        <begin position="139"/>
        <end position="160"/>
    </location>
</feature>
<feature type="transmembrane region" description="Helical" evidence="7">
    <location>
        <begin position="521"/>
        <end position="539"/>
    </location>
</feature>
<dbReference type="InterPro" id="IPR049453">
    <property type="entry name" value="Memb_transporter_dom"/>
</dbReference>
<evidence type="ECO:0000256" key="6">
    <source>
        <dbReference type="ARBA" id="ARBA00043993"/>
    </source>
</evidence>
<keyword evidence="2" id="KW-1003">Cell membrane</keyword>
<name>A0ABY1SM33_9FLAO</name>
<comment type="similarity">
    <text evidence="6">Belongs to the YccS/YhfK family.</text>
</comment>
<gene>
    <name evidence="10" type="ORF">SAMN04488009_3586</name>
</gene>
<dbReference type="EMBL" id="FZNV01000008">
    <property type="protein sequence ID" value="SNR75048.1"/>
    <property type="molecule type" value="Genomic_DNA"/>
</dbReference>
<keyword evidence="3 7" id="KW-0812">Transmembrane</keyword>
<organism evidence="10 11">
    <name type="scientific">Maribacter sedimenticola</name>
    <dbReference type="NCBI Taxonomy" id="228956"/>
    <lineage>
        <taxon>Bacteria</taxon>
        <taxon>Pseudomonadati</taxon>
        <taxon>Bacteroidota</taxon>
        <taxon>Flavobacteriia</taxon>
        <taxon>Flavobacteriales</taxon>
        <taxon>Flavobacteriaceae</taxon>
        <taxon>Maribacter</taxon>
    </lineage>
</organism>
<evidence type="ECO:0000313" key="11">
    <source>
        <dbReference type="Proteomes" id="UP000198337"/>
    </source>
</evidence>
<dbReference type="InterPro" id="IPR032692">
    <property type="entry name" value="YccS_N"/>
</dbReference>
<evidence type="ECO:0000313" key="10">
    <source>
        <dbReference type="EMBL" id="SNR75048.1"/>
    </source>
</evidence>
<feature type="transmembrane region" description="Helical" evidence="7">
    <location>
        <begin position="27"/>
        <end position="54"/>
    </location>
</feature>
<keyword evidence="4 7" id="KW-1133">Transmembrane helix</keyword>
<proteinExistence type="inferred from homology"/>
<evidence type="ECO:0000256" key="7">
    <source>
        <dbReference type="SAM" id="Phobius"/>
    </source>
</evidence>
<feature type="domain" description="Integral membrane bound transporter" evidence="9">
    <location>
        <begin position="411"/>
        <end position="533"/>
    </location>
</feature>
<evidence type="ECO:0000259" key="9">
    <source>
        <dbReference type="Pfam" id="PF13515"/>
    </source>
</evidence>
<accession>A0ABY1SM33</accession>
<reference evidence="10 11" key="1">
    <citation type="submission" date="2017-06" db="EMBL/GenBank/DDBJ databases">
        <authorList>
            <person name="Varghese N."/>
            <person name="Submissions S."/>
        </authorList>
    </citation>
    <scope>NUCLEOTIDE SEQUENCE [LARGE SCALE GENOMIC DNA]</scope>
    <source>
        <strain evidence="10 11">DSM 19840</strain>
    </source>
</reference>
<dbReference type="PANTHER" id="PTHR30509">
    <property type="entry name" value="P-HYDROXYBENZOIC ACID EFFLUX PUMP SUBUNIT-RELATED"/>
    <property type="match status" value="1"/>
</dbReference>
<keyword evidence="5 7" id="KW-0472">Membrane</keyword>
<feature type="transmembrane region" description="Helical" evidence="7">
    <location>
        <begin position="401"/>
        <end position="418"/>
    </location>
</feature>
<dbReference type="Pfam" id="PF13515">
    <property type="entry name" value="FUSC_2"/>
    <property type="match status" value="1"/>
</dbReference>
<sequence>MKEKLTQLELFFKSSSFDRGLRLGVGIIVPFAILYAVGYFEYAPAIVVGVLLNAPSDVPGSATRRVNAILISIVLTMLVTLLVLFAKPIFFILVLVIAAVSFMVSLIAVYGFRASLLSFSGLLSMVLAFAIQKETPLEIFIQVGLMGVGGLWYLAVSLIFQKLAPEKDQNQLLSDTLQALGTYLRLRTQLWAGNDQQEELLRESFFLQNQINDKQETLREILLTQRKRSGLSPYEEKQLLMLRASVNIFELIEAMHINNKVVHSIHAEHRNYLLPFKEVNYILGNHLIHLAELLIQKDKIPNKHVLLNALEKGNKTIASYIAEIGLPAAREGALTLKTIFDYQERLVAEIRVVRRIMANVKNTPGLSLKKKDSAYFLTNQEFGFKVLTQNLSFKSTLFRHAFRFSVALLFAYLLGYFLDIQNTYWILLTIVVIMRPSYGLTKTRSTDRIIGTLIGALFAIGVVVLTQNTIVYAVLAFVSLILAFSLIQRNYKFAAALITISIVFVYSLINPNAFEVIQYRVIDTVLGAIIAVVANYTIFPSWEADNFKQVLLNAFKTNNGYLLAMQKFYTDTATHKLAYNVARKEAFLAIGNLNASFQRLTQDPKSKQKNFQLLYEMVTLNQAILSAIAGIGNFVVNHKTTPASSELQRLFHRISSTLGIAYEILEQGSASKNVPTEALMDAEEKLLDKYVQLSNRRDEEISLGKTTMDTDTLHGLQEAYLISNHIIWLKSLSENLQKTTEHYVKTTVQE</sequence>
<feature type="transmembrane region" description="Helical" evidence="7">
    <location>
        <begin position="470"/>
        <end position="486"/>
    </location>
</feature>